<gene>
    <name evidence="2" type="ORF">GCL57_06280</name>
</gene>
<comment type="caution">
    <text evidence="2">The sequence shown here is derived from an EMBL/GenBank/DDBJ whole genome shotgun (WGS) entry which is preliminary data.</text>
</comment>
<dbReference type="EMBL" id="WFLN01000005">
    <property type="protein sequence ID" value="KAB8032252.1"/>
    <property type="molecule type" value="Genomic_DNA"/>
</dbReference>
<reference evidence="2 3" key="1">
    <citation type="submission" date="2019-10" db="EMBL/GenBank/DDBJ databases">
        <title>New genus of Silvanigrellaceae.</title>
        <authorList>
            <person name="Pitt A."/>
            <person name="Hahn M.W."/>
        </authorList>
    </citation>
    <scope>NUCLEOTIDE SEQUENCE [LARGE SCALE GENOMIC DNA]</scope>
    <source>
        <strain evidence="2 3">33A1-SZDP</strain>
    </source>
</reference>
<dbReference type="InterPro" id="IPR052181">
    <property type="entry name" value="5hmC_binding"/>
</dbReference>
<dbReference type="InterPro" id="IPR015947">
    <property type="entry name" value="PUA-like_sf"/>
</dbReference>
<dbReference type="Proteomes" id="UP000442694">
    <property type="component" value="Unassembled WGS sequence"/>
</dbReference>
<keyword evidence="3" id="KW-1185">Reference proteome</keyword>
<dbReference type="InterPro" id="IPR047197">
    <property type="entry name" value="THYN1-like_EVE"/>
</dbReference>
<dbReference type="Pfam" id="PF01878">
    <property type="entry name" value="EVE"/>
    <property type="match status" value="1"/>
</dbReference>
<dbReference type="CDD" id="cd21133">
    <property type="entry name" value="EVE"/>
    <property type="match status" value="1"/>
</dbReference>
<evidence type="ECO:0000259" key="1">
    <source>
        <dbReference type="Pfam" id="PF01878"/>
    </source>
</evidence>
<evidence type="ECO:0000313" key="2">
    <source>
        <dbReference type="EMBL" id="KAB8032252.1"/>
    </source>
</evidence>
<evidence type="ECO:0000313" key="3">
    <source>
        <dbReference type="Proteomes" id="UP000442694"/>
    </source>
</evidence>
<accession>A0A833JEU3</accession>
<protein>
    <submittedName>
        <fullName evidence="2">EVE domain-containing protein</fullName>
    </submittedName>
</protein>
<dbReference type="PANTHER" id="PTHR14087:SF7">
    <property type="entry name" value="THYMOCYTE NUCLEAR PROTEIN 1"/>
    <property type="match status" value="1"/>
</dbReference>
<sequence>MDLNLKNNRNTRIWLMKSEPDVFSFSDLEKRKNQKEQWDGVRNYQARNFMMKDMQVGDKVLFYHSNASPTGIAGLCEVIEEAKPDVTALDPNSEYYDPKATQEQPRWFAVTVGKPQKLNRFVSLVELREKKELKEMLLLRKGQRLSILPVTQHEYNCILTMASSRK</sequence>
<proteinExistence type="predicted"/>
<dbReference type="RefSeq" id="WP_152212491.1">
    <property type="nucleotide sequence ID" value="NZ_WFLN01000005.1"/>
</dbReference>
<dbReference type="Gene3D" id="3.10.590.10">
    <property type="entry name" value="ph1033 like domains"/>
    <property type="match status" value="1"/>
</dbReference>
<name>A0A833JEU3_9BACT</name>
<dbReference type="PANTHER" id="PTHR14087">
    <property type="entry name" value="THYMOCYTE NUCLEAR PROTEIN 1"/>
    <property type="match status" value="1"/>
</dbReference>
<dbReference type="InterPro" id="IPR002740">
    <property type="entry name" value="EVE_domain"/>
</dbReference>
<organism evidence="2 3">
    <name type="scientific">Fluviispira multicolorata</name>
    <dbReference type="NCBI Taxonomy" id="2654512"/>
    <lineage>
        <taxon>Bacteria</taxon>
        <taxon>Pseudomonadati</taxon>
        <taxon>Bdellovibrionota</taxon>
        <taxon>Oligoflexia</taxon>
        <taxon>Silvanigrellales</taxon>
        <taxon>Silvanigrellaceae</taxon>
        <taxon>Fluviispira</taxon>
    </lineage>
</organism>
<feature type="domain" description="EVE" evidence="1">
    <location>
        <begin position="13"/>
        <end position="161"/>
    </location>
</feature>
<dbReference type="AlphaFoldDB" id="A0A833JEU3"/>
<dbReference type="SUPFAM" id="SSF88697">
    <property type="entry name" value="PUA domain-like"/>
    <property type="match status" value="1"/>
</dbReference>